<name>A0A645EQT3_9ZZZZ</name>
<gene>
    <name evidence="1" type="ORF">SDC9_151622</name>
</gene>
<dbReference type="EMBL" id="VSSQ01050299">
    <property type="protein sequence ID" value="MPN04385.1"/>
    <property type="molecule type" value="Genomic_DNA"/>
</dbReference>
<comment type="caution">
    <text evidence="1">The sequence shown here is derived from an EMBL/GenBank/DDBJ whole genome shotgun (WGS) entry which is preliminary data.</text>
</comment>
<reference evidence="1" key="1">
    <citation type="submission" date="2019-08" db="EMBL/GenBank/DDBJ databases">
        <authorList>
            <person name="Kucharzyk K."/>
            <person name="Murdoch R.W."/>
            <person name="Higgins S."/>
            <person name="Loffler F."/>
        </authorList>
    </citation>
    <scope>NUCLEOTIDE SEQUENCE</scope>
</reference>
<dbReference type="AlphaFoldDB" id="A0A645EQT3"/>
<sequence length="85" mass="8646">MLSIALLLPVSFAGLGVREGTLVGFLGALGAASELALSASLLSLFIQILDSLIGGAIALFDPTLKRQKKQTGAAPEGELPPAQTE</sequence>
<accession>A0A645EQT3</accession>
<evidence type="ECO:0000313" key="1">
    <source>
        <dbReference type="EMBL" id="MPN04385.1"/>
    </source>
</evidence>
<proteinExistence type="predicted"/>
<organism evidence="1">
    <name type="scientific">bioreactor metagenome</name>
    <dbReference type="NCBI Taxonomy" id="1076179"/>
    <lineage>
        <taxon>unclassified sequences</taxon>
        <taxon>metagenomes</taxon>
        <taxon>ecological metagenomes</taxon>
    </lineage>
</organism>
<protein>
    <submittedName>
        <fullName evidence="1">Uncharacterized protein</fullName>
    </submittedName>
</protein>